<evidence type="ECO:0000313" key="2">
    <source>
        <dbReference type="EMBL" id="WSE29662.1"/>
    </source>
</evidence>
<reference evidence="2 3" key="1">
    <citation type="journal article" date="2015" name="Int. J. Syst. Evol. Microbiol.">
        <title>Amycolatopsis rhabdoformis sp. nov., an actinomycete isolated from a tropical forest soil.</title>
        <authorList>
            <person name="Souza W.R."/>
            <person name="Silva R.E."/>
            <person name="Goodfellow M."/>
            <person name="Busarakam K."/>
            <person name="Figueiro F.S."/>
            <person name="Ferreira D."/>
            <person name="Rodrigues-Filho E."/>
            <person name="Moraes L.A.B."/>
            <person name="Zucchi T.D."/>
        </authorList>
    </citation>
    <scope>NUCLEOTIDE SEQUENCE [LARGE SCALE GENOMIC DNA]</scope>
    <source>
        <strain evidence="2 3">NCIMB 14900</strain>
    </source>
</reference>
<keyword evidence="3" id="KW-1185">Reference proteome</keyword>
<dbReference type="Proteomes" id="UP001330812">
    <property type="component" value="Chromosome"/>
</dbReference>
<evidence type="ECO:0000259" key="1">
    <source>
        <dbReference type="Pfam" id="PF00109"/>
    </source>
</evidence>
<evidence type="ECO:0000313" key="3">
    <source>
        <dbReference type="Proteomes" id="UP001330812"/>
    </source>
</evidence>
<dbReference type="Gene3D" id="3.40.47.10">
    <property type="match status" value="2"/>
</dbReference>
<proteinExistence type="predicted"/>
<accession>A0ABZ1I5G3</accession>
<dbReference type="EMBL" id="CP142149">
    <property type="protein sequence ID" value="WSE29662.1"/>
    <property type="molecule type" value="Genomic_DNA"/>
</dbReference>
<dbReference type="InterPro" id="IPR016039">
    <property type="entry name" value="Thiolase-like"/>
</dbReference>
<dbReference type="SUPFAM" id="SSF53901">
    <property type="entry name" value="Thiolase-like"/>
    <property type="match status" value="2"/>
</dbReference>
<dbReference type="InterPro" id="IPR014030">
    <property type="entry name" value="Ketoacyl_synth_N"/>
</dbReference>
<protein>
    <submittedName>
        <fullName evidence="2">Beta-ketoacyl synthase N-terminal-like domain-containing protein</fullName>
    </submittedName>
</protein>
<gene>
    <name evidence="2" type="ORF">VSH64_43875</name>
</gene>
<dbReference type="RefSeq" id="WP_326568622.1">
    <property type="nucleotide sequence ID" value="NZ_CP142149.1"/>
</dbReference>
<organism evidence="2 3">
    <name type="scientific">Amycolatopsis rhabdoformis</name>
    <dbReference type="NCBI Taxonomy" id="1448059"/>
    <lineage>
        <taxon>Bacteria</taxon>
        <taxon>Bacillati</taxon>
        <taxon>Actinomycetota</taxon>
        <taxon>Actinomycetes</taxon>
        <taxon>Pseudonocardiales</taxon>
        <taxon>Pseudonocardiaceae</taxon>
        <taxon>Amycolatopsis</taxon>
    </lineage>
</organism>
<sequence length="380" mass="38500">MTAATAVRPDPTTGVSTVDIVGCGVFSAAGRGLAPLAEAFALPPAGVPEPTAEPGWPALPTRPLPGFDPAALLGRKGLSRLTRTDQLVLAAVADALEDVGDGTRPAESDSVGPGPAESGIVTGTALGSPNAVLAFLRDTFEQASPYLVNPSHFPGTLMNSAAGKAAIRHGLTGLNATVSGGAMASLNALRYARTALLEGRARRLFTGGTEELSSTGAWAWHRGRALAAGTALAEGCAVFTLDAGSSARVLGRIHTVTTGFADPVDGLGGVSARLAATVREALTTAGLTPDDVTLVVPGSSGRRGWAAVEERGLREVFGAGPRLRTHRVLGETHSAGVALNLATVLAGWRYPWQTTGLGRVAVLTSAGFDGSVGCLVVTHP</sequence>
<feature type="domain" description="Beta-ketoacyl synthase-like N-terminal" evidence="1">
    <location>
        <begin position="78"/>
        <end position="228"/>
    </location>
</feature>
<dbReference type="Pfam" id="PF00109">
    <property type="entry name" value="ketoacyl-synt"/>
    <property type="match status" value="1"/>
</dbReference>
<name>A0ABZ1I5G3_9PSEU</name>